<dbReference type="GO" id="GO:0016791">
    <property type="term" value="F:phosphatase activity"/>
    <property type="evidence" value="ECO:0007669"/>
    <property type="project" value="TreeGrafter"/>
</dbReference>
<name>A0A7C9MRR1_9LACO</name>
<dbReference type="InterPro" id="IPR023214">
    <property type="entry name" value="HAD_sf"/>
</dbReference>
<reference evidence="1 2" key="1">
    <citation type="journal article" date="2019" name="Appl. Environ. Microbiol.">
        <title>Genetic determinants of hydroxycinnamic acid metabolism in heterofermentative lactobacilli.</title>
        <authorList>
            <person name="Gaur G."/>
            <person name="Oh J.H."/>
            <person name="Filannino P."/>
            <person name="Gobbetti M."/>
            <person name="van Pijkeren J.P."/>
            <person name="Ganzle M.G."/>
        </authorList>
    </citation>
    <scope>NUCLEOTIDE SEQUENCE [LARGE SCALE GENOMIC DNA]</scope>
    <source>
        <strain evidence="1 2">FUA3583</strain>
    </source>
</reference>
<comment type="caution">
    <text evidence="1">The sequence shown here is derived from an EMBL/GenBank/DDBJ whole genome shotgun (WGS) entry which is preliminary data.</text>
</comment>
<proteinExistence type="predicted"/>
<dbReference type="Gene3D" id="3.40.50.1000">
    <property type="entry name" value="HAD superfamily/HAD-like"/>
    <property type="match status" value="1"/>
</dbReference>
<organism evidence="1 2">
    <name type="scientific">Furfurilactobacillus rossiae</name>
    <dbReference type="NCBI Taxonomy" id="231049"/>
    <lineage>
        <taxon>Bacteria</taxon>
        <taxon>Bacillati</taxon>
        <taxon>Bacillota</taxon>
        <taxon>Bacilli</taxon>
        <taxon>Lactobacillales</taxon>
        <taxon>Lactobacillaceae</taxon>
        <taxon>Furfurilactobacillus</taxon>
    </lineage>
</organism>
<accession>A0A7C9MRR1</accession>
<dbReference type="Proteomes" id="UP000480570">
    <property type="component" value="Unassembled WGS sequence"/>
</dbReference>
<dbReference type="InterPro" id="IPR036412">
    <property type="entry name" value="HAD-like_sf"/>
</dbReference>
<dbReference type="SFLD" id="SFLDG01140">
    <property type="entry name" value="C2.B:_Phosphomannomutase_and_P"/>
    <property type="match status" value="1"/>
</dbReference>
<protein>
    <submittedName>
        <fullName evidence="1">HAD-IIB family hydrolase</fullName>
    </submittedName>
</protein>
<dbReference type="SFLD" id="SFLDS00003">
    <property type="entry name" value="Haloacid_Dehalogenase"/>
    <property type="match status" value="1"/>
</dbReference>
<dbReference type="AlphaFoldDB" id="A0A7C9MRR1"/>
<dbReference type="PANTHER" id="PTHR10000:SF53">
    <property type="entry name" value="5-AMINO-6-(5-PHOSPHO-D-RIBITYLAMINO)URACIL PHOSPHATASE YBJI-RELATED"/>
    <property type="match status" value="1"/>
</dbReference>
<dbReference type="Pfam" id="PF08282">
    <property type="entry name" value="Hydrolase_3"/>
    <property type="match status" value="1"/>
</dbReference>
<keyword evidence="1" id="KW-0378">Hydrolase</keyword>
<dbReference type="GO" id="GO:0005829">
    <property type="term" value="C:cytosol"/>
    <property type="evidence" value="ECO:0007669"/>
    <property type="project" value="TreeGrafter"/>
</dbReference>
<sequence>MTIKMIATDIDGTFITNDHDFNHMHFKHVLDQLEQRHVRFVIASGNQLKHLTDMFADYDNIAFLAENGGLVSLNDQVIFADTVSATDLNQALTMIRTDPVLTGGMVILSGRHGAYVERDTNAELMEQANYFYSGLQLCDRLTDVHDDMFKMDLVWLDDQAGQRAEYLNQHLPKTLAATASGFGGLDIIPAHINKQVGLHALEEYWHISPADVMAFGDNDNDIAMLAHAGHSYAMANVSIKVQHSAKAVTEWTNNDDGVLRTIDMVLGLAN</sequence>
<dbReference type="SUPFAM" id="SSF56784">
    <property type="entry name" value="HAD-like"/>
    <property type="match status" value="1"/>
</dbReference>
<gene>
    <name evidence="1" type="ORF">GB992_09610</name>
</gene>
<dbReference type="CDD" id="cd07518">
    <property type="entry name" value="HAD_YbiV-Like"/>
    <property type="match status" value="1"/>
</dbReference>
<evidence type="ECO:0000313" key="2">
    <source>
        <dbReference type="Proteomes" id="UP000480570"/>
    </source>
</evidence>
<dbReference type="GO" id="GO:0000287">
    <property type="term" value="F:magnesium ion binding"/>
    <property type="evidence" value="ECO:0007669"/>
    <property type="project" value="TreeGrafter"/>
</dbReference>
<dbReference type="EMBL" id="WEZT01000020">
    <property type="protein sequence ID" value="MYV06084.1"/>
    <property type="molecule type" value="Genomic_DNA"/>
</dbReference>
<dbReference type="Gene3D" id="3.30.1240.10">
    <property type="match status" value="1"/>
</dbReference>
<dbReference type="NCBIfam" id="TIGR01484">
    <property type="entry name" value="HAD-SF-IIB"/>
    <property type="match status" value="1"/>
</dbReference>
<dbReference type="PANTHER" id="PTHR10000">
    <property type="entry name" value="PHOSPHOSERINE PHOSPHATASE"/>
    <property type="match status" value="1"/>
</dbReference>
<dbReference type="InterPro" id="IPR006379">
    <property type="entry name" value="HAD-SF_hydro_IIB"/>
</dbReference>
<evidence type="ECO:0000313" key="1">
    <source>
        <dbReference type="EMBL" id="MYV06084.1"/>
    </source>
</evidence>